<sequence length="110" mass="12729">EGTLLLPLPLQEEDKLLGLLLLLDEKYQHHLQHLSIRPHTYSTLLIRAFVELNLSTFVGIIQTSICLICIAKTISIVSEARLYRYRTVWLQFISSIPAHDCNLHKKEHEI</sequence>
<proteinExistence type="predicted"/>
<organism evidence="1">
    <name type="scientific">Lepeophtheirus salmonis</name>
    <name type="common">Salmon louse</name>
    <name type="synonym">Caligus salmonis</name>
    <dbReference type="NCBI Taxonomy" id="72036"/>
    <lineage>
        <taxon>Eukaryota</taxon>
        <taxon>Metazoa</taxon>
        <taxon>Ecdysozoa</taxon>
        <taxon>Arthropoda</taxon>
        <taxon>Crustacea</taxon>
        <taxon>Multicrustacea</taxon>
        <taxon>Hexanauplia</taxon>
        <taxon>Copepoda</taxon>
        <taxon>Siphonostomatoida</taxon>
        <taxon>Caligidae</taxon>
        <taxon>Lepeophtheirus</taxon>
    </lineage>
</organism>
<feature type="non-terminal residue" evidence="1">
    <location>
        <position position="1"/>
    </location>
</feature>
<dbReference type="AlphaFoldDB" id="A0A0K2UAT0"/>
<evidence type="ECO:0000313" key="1">
    <source>
        <dbReference type="EMBL" id="CDW35052.1"/>
    </source>
</evidence>
<accession>A0A0K2UAT0</accession>
<reference evidence="1" key="1">
    <citation type="submission" date="2014-05" db="EMBL/GenBank/DDBJ databases">
        <authorList>
            <person name="Chronopoulou M."/>
        </authorList>
    </citation>
    <scope>NUCLEOTIDE SEQUENCE</scope>
    <source>
        <tissue evidence="1">Whole organism</tissue>
    </source>
</reference>
<dbReference type="EMBL" id="HACA01017691">
    <property type="protein sequence ID" value="CDW35052.1"/>
    <property type="molecule type" value="Transcribed_RNA"/>
</dbReference>
<name>A0A0K2UAT0_LEPSM</name>
<protein>
    <submittedName>
        <fullName evidence="1">Uncharacterized protein</fullName>
    </submittedName>
</protein>